<sequence>MYINNMVNLHERSEPTEDKQYTETMAVTQQQSLVMQEAGKPVVKITRPIPTPKENEVLIKITSAGINPHDAKSRDRNLFNLPLPITLCNDVAGVITAKGDKVSGFELNDHVFGYPGFAIDSQASQQYAVLEVGCFAKVPSNITDDQAASLPVNLFASALSFWSDKLLGFPAPWTDNKSSDASSEAVVILGGGSSCGKFAVQLAKISGIGKIVVISSKSNIDELKLYGATHVIDRHGTDAEIRALVQEAVGDELSYVYDPINADHSFAVSLLSGNKRGKVVTLLFPNSAPGNYEIVHTHGIPQLHKEFSAKFFKQLPGWLESGKIKPLGFKLLESGLDEEAFNKLLDDHLDGKNPGKWHFHPNDI</sequence>
<dbReference type="Gene3D" id="3.40.50.720">
    <property type="entry name" value="NAD(P)-binding Rossmann-like Domain"/>
    <property type="match status" value="1"/>
</dbReference>
<dbReference type="InterPro" id="IPR011032">
    <property type="entry name" value="GroES-like_sf"/>
</dbReference>
<dbReference type="InterPro" id="IPR036291">
    <property type="entry name" value="NAD(P)-bd_dom_sf"/>
</dbReference>
<keyword evidence="5" id="KW-1185">Reference proteome</keyword>
<dbReference type="AlphaFoldDB" id="A0A9X0ALN6"/>
<gene>
    <name evidence="4" type="ORF">OCU04_005746</name>
</gene>
<evidence type="ECO:0000256" key="1">
    <source>
        <dbReference type="ARBA" id="ARBA00008072"/>
    </source>
</evidence>
<feature type="domain" description="Enoyl reductase (ER)" evidence="3">
    <location>
        <begin position="39"/>
        <end position="281"/>
    </location>
</feature>
<dbReference type="Proteomes" id="UP001152300">
    <property type="component" value="Unassembled WGS sequence"/>
</dbReference>
<dbReference type="Pfam" id="PF08240">
    <property type="entry name" value="ADH_N"/>
    <property type="match status" value="1"/>
</dbReference>
<comment type="caution">
    <text evidence="4">The sequence shown here is derived from an EMBL/GenBank/DDBJ whole genome shotgun (WGS) entry which is preliminary data.</text>
</comment>
<name>A0A9X0ALN6_9HELO</name>
<accession>A0A9X0ALN6</accession>
<comment type="similarity">
    <text evidence="1">Belongs to the zinc-containing alcohol dehydrogenase family.</text>
</comment>
<evidence type="ECO:0000313" key="4">
    <source>
        <dbReference type="EMBL" id="KAJ8065030.1"/>
    </source>
</evidence>
<evidence type="ECO:0000259" key="3">
    <source>
        <dbReference type="SMART" id="SM00829"/>
    </source>
</evidence>
<dbReference type="CDD" id="cd08249">
    <property type="entry name" value="enoyl_reductase_like"/>
    <property type="match status" value="1"/>
</dbReference>
<dbReference type="InterPro" id="IPR013154">
    <property type="entry name" value="ADH-like_N"/>
</dbReference>
<protein>
    <recommendedName>
        <fullName evidence="3">Enoyl reductase (ER) domain-containing protein</fullName>
    </recommendedName>
</protein>
<dbReference type="InterPro" id="IPR020843">
    <property type="entry name" value="ER"/>
</dbReference>
<dbReference type="PANTHER" id="PTHR45348:SF2">
    <property type="entry name" value="ZINC-TYPE ALCOHOL DEHYDROGENASE-LIKE PROTEIN C2E1P3.01"/>
    <property type="match status" value="1"/>
</dbReference>
<proteinExistence type="inferred from homology"/>
<keyword evidence="2" id="KW-0560">Oxidoreductase</keyword>
<dbReference type="SUPFAM" id="SSF51735">
    <property type="entry name" value="NAD(P)-binding Rossmann-fold domains"/>
    <property type="match status" value="1"/>
</dbReference>
<evidence type="ECO:0000256" key="2">
    <source>
        <dbReference type="ARBA" id="ARBA00023002"/>
    </source>
</evidence>
<dbReference type="SUPFAM" id="SSF50129">
    <property type="entry name" value="GroES-like"/>
    <property type="match status" value="1"/>
</dbReference>
<dbReference type="InterPro" id="IPR013149">
    <property type="entry name" value="ADH-like_C"/>
</dbReference>
<dbReference type="InterPro" id="IPR047122">
    <property type="entry name" value="Trans-enoyl_RdTase-like"/>
</dbReference>
<dbReference type="SMART" id="SM00829">
    <property type="entry name" value="PKS_ER"/>
    <property type="match status" value="1"/>
</dbReference>
<organism evidence="4 5">
    <name type="scientific">Sclerotinia nivalis</name>
    <dbReference type="NCBI Taxonomy" id="352851"/>
    <lineage>
        <taxon>Eukaryota</taxon>
        <taxon>Fungi</taxon>
        <taxon>Dikarya</taxon>
        <taxon>Ascomycota</taxon>
        <taxon>Pezizomycotina</taxon>
        <taxon>Leotiomycetes</taxon>
        <taxon>Helotiales</taxon>
        <taxon>Sclerotiniaceae</taxon>
        <taxon>Sclerotinia</taxon>
    </lineage>
</organism>
<dbReference type="EMBL" id="JAPEIS010000006">
    <property type="protein sequence ID" value="KAJ8065030.1"/>
    <property type="molecule type" value="Genomic_DNA"/>
</dbReference>
<evidence type="ECO:0000313" key="5">
    <source>
        <dbReference type="Proteomes" id="UP001152300"/>
    </source>
</evidence>
<dbReference type="Gene3D" id="3.90.180.10">
    <property type="entry name" value="Medium-chain alcohol dehydrogenases, catalytic domain"/>
    <property type="match status" value="1"/>
</dbReference>
<dbReference type="PANTHER" id="PTHR45348">
    <property type="entry name" value="HYPOTHETICAL OXIDOREDUCTASE (EUROFUNG)"/>
    <property type="match status" value="1"/>
</dbReference>
<dbReference type="Pfam" id="PF00107">
    <property type="entry name" value="ADH_zinc_N"/>
    <property type="match status" value="1"/>
</dbReference>
<dbReference type="GO" id="GO:0016651">
    <property type="term" value="F:oxidoreductase activity, acting on NAD(P)H"/>
    <property type="evidence" value="ECO:0007669"/>
    <property type="project" value="InterPro"/>
</dbReference>
<reference evidence="4" key="1">
    <citation type="submission" date="2022-11" db="EMBL/GenBank/DDBJ databases">
        <title>Genome Resource of Sclerotinia nivalis Strain SnTB1, a Plant Pathogen Isolated from American Ginseng.</title>
        <authorList>
            <person name="Fan S."/>
        </authorList>
    </citation>
    <scope>NUCLEOTIDE SEQUENCE</scope>
    <source>
        <strain evidence="4">SnTB1</strain>
    </source>
</reference>
<dbReference type="OrthoDB" id="9992527at2759"/>